<gene>
    <name evidence="1" type="ORF">CBR_g41794</name>
</gene>
<sequence>MCRHEHPNAVADDVLCILDTLLACLNATDELAVNANRDINASGHQCPVKEHCPETSPAPHQPTNMYGLVVGGSGGWSSVKQSVVVVVIDDSRVRGMHDVTWGLGCVAVDGSADGDCEWSMEGGYRATRKQDDAVQEKMWKMDGENDGMAVPTTEFWR</sequence>
<evidence type="ECO:0000313" key="2">
    <source>
        <dbReference type="Proteomes" id="UP000265515"/>
    </source>
</evidence>
<evidence type="ECO:0000313" key="1">
    <source>
        <dbReference type="EMBL" id="GBG86729.1"/>
    </source>
</evidence>
<dbReference type="EMBL" id="BFEA01000576">
    <property type="protein sequence ID" value="GBG86729.1"/>
    <property type="molecule type" value="Genomic_DNA"/>
</dbReference>
<accession>A0A388LWY9</accession>
<organism evidence="1 2">
    <name type="scientific">Chara braunii</name>
    <name type="common">Braun's stonewort</name>
    <dbReference type="NCBI Taxonomy" id="69332"/>
    <lineage>
        <taxon>Eukaryota</taxon>
        <taxon>Viridiplantae</taxon>
        <taxon>Streptophyta</taxon>
        <taxon>Charophyceae</taxon>
        <taxon>Charales</taxon>
        <taxon>Characeae</taxon>
        <taxon>Chara</taxon>
    </lineage>
</organism>
<dbReference type="Proteomes" id="UP000265515">
    <property type="component" value="Unassembled WGS sequence"/>
</dbReference>
<dbReference type="Gramene" id="GBG86729">
    <property type="protein sequence ID" value="GBG86729"/>
    <property type="gene ID" value="CBR_g41794"/>
</dbReference>
<proteinExistence type="predicted"/>
<reference evidence="1 2" key="1">
    <citation type="journal article" date="2018" name="Cell">
        <title>The Chara Genome: Secondary Complexity and Implications for Plant Terrestrialization.</title>
        <authorList>
            <person name="Nishiyama T."/>
            <person name="Sakayama H."/>
            <person name="Vries J.D."/>
            <person name="Buschmann H."/>
            <person name="Saint-Marcoux D."/>
            <person name="Ullrich K.K."/>
            <person name="Haas F.B."/>
            <person name="Vanderstraeten L."/>
            <person name="Becker D."/>
            <person name="Lang D."/>
            <person name="Vosolsobe S."/>
            <person name="Rombauts S."/>
            <person name="Wilhelmsson P.K.I."/>
            <person name="Janitza P."/>
            <person name="Kern R."/>
            <person name="Heyl A."/>
            <person name="Rumpler F."/>
            <person name="Villalobos L.I.A.C."/>
            <person name="Clay J.M."/>
            <person name="Skokan R."/>
            <person name="Toyoda A."/>
            <person name="Suzuki Y."/>
            <person name="Kagoshima H."/>
            <person name="Schijlen E."/>
            <person name="Tajeshwar N."/>
            <person name="Catarino B."/>
            <person name="Hetherington A.J."/>
            <person name="Saltykova A."/>
            <person name="Bonnot C."/>
            <person name="Breuninger H."/>
            <person name="Symeonidi A."/>
            <person name="Radhakrishnan G.V."/>
            <person name="Van Nieuwerburgh F."/>
            <person name="Deforce D."/>
            <person name="Chang C."/>
            <person name="Karol K.G."/>
            <person name="Hedrich R."/>
            <person name="Ulvskov P."/>
            <person name="Glockner G."/>
            <person name="Delwiche C.F."/>
            <person name="Petrasek J."/>
            <person name="Van de Peer Y."/>
            <person name="Friml J."/>
            <person name="Beilby M."/>
            <person name="Dolan L."/>
            <person name="Kohara Y."/>
            <person name="Sugano S."/>
            <person name="Fujiyama A."/>
            <person name="Delaux P.-M."/>
            <person name="Quint M."/>
            <person name="TheiBen G."/>
            <person name="Hagemann M."/>
            <person name="Harholt J."/>
            <person name="Dunand C."/>
            <person name="Zachgo S."/>
            <person name="Langdale J."/>
            <person name="Maumus F."/>
            <person name="Straeten D.V.D."/>
            <person name="Gould S.B."/>
            <person name="Rensing S.A."/>
        </authorList>
    </citation>
    <scope>NUCLEOTIDE SEQUENCE [LARGE SCALE GENOMIC DNA]</scope>
    <source>
        <strain evidence="1 2">S276</strain>
    </source>
</reference>
<dbReference type="AlphaFoldDB" id="A0A388LWY9"/>
<name>A0A388LWY9_CHABU</name>
<comment type="caution">
    <text evidence="1">The sequence shown here is derived from an EMBL/GenBank/DDBJ whole genome shotgun (WGS) entry which is preliminary data.</text>
</comment>
<keyword evidence="2" id="KW-1185">Reference proteome</keyword>
<protein>
    <submittedName>
        <fullName evidence="1">Uncharacterized protein</fullName>
    </submittedName>
</protein>